<dbReference type="NCBIfam" id="TIGR00653">
    <property type="entry name" value="GlnA"/>
    <property type="match status" value="1"/>
</dbReference>
<dbReference type="InterPro" id="IPR014746">
    <property type="entry name" value="Gln_synth/guanido_kin_cat_dom"/>
</dbReference>
<dbReference type="InterPro" id="IPR008146">
    <property type="entry name" value="Gln_synth_cat_dom"/>
</dbReference>
<dbReference type="PROSITE" id="PS51987">
    <property type="entry name" value="GS_CATALYTIC"/>
    <property type="match status" value="1"/>
</dbReference>
<dbReference type="PROSITE" id="PS00181">
    <property type="entry name" value="GLNA_ATP"/>
    <property type="match status" value="1"/>
</dbReference>
<reference evidence="16" key="1">
    <citation type="submission" date="2023-12" db="EMBL/GenBank/DDBJ databases">
        <title>Novel isolates from deep terrestrial aquifers shed light on the physiology and ecology of the class Limnochordia.</title>
        <authorList>
            <person name="Karnachuk O.V."/>
            <person name="Lukina A.P."/>
            <person name="Avakyan M.R."/>
            <person name="Kadnikov V."/>
            <person name="Begmatov S."/>
            <person name="Beletsky A.V."/>
            <person name="Mardanov A.V."/>
            <person name="Ravin N.V."/>
        </authorList>
    </citation>
    <scope>NUCLEOTIDE SEQUENCE [LARGE SCALE GENOMIC DNA]</scope>
    <source>
        <strain evidence="16">LN</strain>
    </source>
</reference>
<dbReference type="Pfam" id="PF00120">
    <property type="entry name" value="Gln-synt_C"/>
    <property type="match status" value="1"/>
</dbReference>
<dbReference type="InterPro" id="IPR027303">
    <property type="entry name" value="Gln_synth_gly_rich_site"/>
</dbReference>
<evidence type="ECO:0000256" key="4">
    <source>
        <dbReference type="ARBA" id="ARBA00021364"/>
    </source>
</evidence>
<dbReference type="PROSITE" id="PS00180">
    <property type="entry name" value="GLNA_1"/>
    <property type="match status" value="1"/>
</dbReference>
<evidence type="ECO:0000256" key="9">
    <source>
        <dbReference type="ARBA" id="ARBA00049436"/>
    </source>
</evidence>
<dbReference type="SMART" id="SM01230">
    <property type="entry name" value="Gln-synt_C"/>
    <property type="match status" value="1"/>
</dbReference>
<dbReference type="Gene3D" id="3.30.590.10">
    <property type="entry name" value="Glutamine synthetase/guanido kinase, catalytic domain"/>
    <property type="match status" value="1"/>
</dbReference>
<dbReference type="InterPro" id="IPR027302">
    <property type="entry name" value="Gln_synth_N_conserv_site"/>
</dbReference>
<evidence type="ECO:0000313" key="15">
    <source>
        <dbReference type="EMBL" id="WRP15656.1"/>
    </source>
</evidence>
<accession>A0ABZ1BS65</accession>
<feature type="domain" description="GS catalytic" evidence="14">
    <location>
        <begin position="120"/>
        <end position="486"/>
    </location>
</feature>
<evidence type="ECO:0000256" key="12">
    <source>
        <dbReference type="RuleBase" id="RU004356"/>
    </source>
</evidence>
<dbReference type="PANTHER" id="PTHR43407">
    <property type="entry name" value="GLUTAMINE SYNTHETASE"/>
    <property type="match status" value="1"/>
</dbReference>
<dbReference type="Pfam" id="PF03951">
    <property type="entry name" value="Gln-synt_N"/>
    <property type="match status" value="1"/>
</dbReference>
<dbReference type="RefSeq" id="WP_324670062.1">
    <property type="nucleotide sequence ID" value="NZ_CP141614.1"/>
</dbReference>
<proteinExistence type="inferred from homology"/>
<dbReference type="InterPro" id="IPR008147">
    <property type="entry name" value="Gln_synt_N"/>
</dbReference>
<evidence type="ECO:0000256" key="6">
    <source>
        <dbReference type="ARBA" id="ARBA00022598"/>
    </source>
</evidence>
<evidence type="ECO:0000259" key="14">
    <source>
        <dbReference type="PROSITE" id="PS51987"/>
    </source>
</evidence>
<gene>
    <name evidence="15" type="primary">glnA</name>
    <name evidence="15" type="ORF">VLY81_05695</name>
</gene>
<keyword evidence="5" id="KW-0963">Cytoplasm</keyword>
<dbReference type="PROSITE" id="PS51986">
    <property type="entry name" value="GS_BETA_GRASP"/>
    <property type="match status" value="1"/>
</dbReference>
<evidence type="ECO:0000313" key="16">
    <source>
        <dbReference type="Proteomes" id="UP001333102"/>
    </source>
</evidence>
<evidence type="ECO:0000256" key="5">
    <source>
        <dbReference type="ARBA" id="ARBA00022490"/>
    </source>
</evidence>
<evidence type="ECO:0000256" key="3">
    <source>
        <dbReference type="ARBA" id="ARBA00012937"/>
    </source>
</evidence>
<evidence type="ECO:0000256" key="11">
    <source>
        <dbReference type="RuleBase" id="RU000384"/>
    </source>
</evidence>
<sequence>MAVVIEGRSPAALQAASPRELIEAARSQGVVMVDLKFVDVPGQWQHFHVPIDQLTEQAFVEGFGFDGSSIRGFQAINESDMLLVPDLATAFIDPFYSHRTLSLVCEVRDPETGRPYERDPRYIARKAEAYLRATGIADVSYWGPEAEFFILDSARFHQDQHSGYYFVDSDEGFWNSGRDHTPNAGHRPRYKEGYFPVPPVDSVSDVRADIALTLQSLGVPVETHHHEVATAGQAEVDLRYASLTAMGDRVMMLKYVAKNVARRHGKTVTFMPKPLFGDNGSGMHTHQSLWKDGRNLFYDKDGYAGLSETARYYIGGLLAHGRALAALCSPTTNSYKRLVPGFEAPVNLVYSKRNRSAAVRIPMYSQAPAARRIEYRPPDPSANPYLAFAAMLLAGLDGIENRIDPGDPVDRDLYSLTPAELLSIRSLPGSLEEALEALQDDYHFLLKGGVFTKDFIDLWIAYKRQREALAVSTRPHPWEFVLYFDV</sequence>
<keyword evidence="16" id="KW-1185">Reference proteome</keyword>
<evidence type="ECO:0000256" key="7">
    <source>
        <dbReference type="ARBA" id="ARBA00022741"/>
    </source>
</evidence>
<dbReference type="EC" id="6.3.1.2" evidence="3 12"/>
<feature type="domain" description="GS beta-grasp" evidence="13">
    <location>
        <begin position="28"/>
        <end position="112"/>
    </location>
</feature>
<dbReference type="GO" id="GO:0004356">
    <property type="term" value="F:glutamine synthetase activity"/>
    <property type="evidence" value="ECO:0007669"/>
    <property type="project" value="UniProtKB-EC"/>
</dbReference>
<name>A0ABZ1BS65_9FIRM</name>
<dbReference type="Gene3D" id="3.10.20.70">
    <property type="entry name" value="Glutamine synthetase, N-terminal domain"/>
    <property type="match status" value="1"/>
</dbReference>
<dbReference type="Proteomes" id="UP001333102">
    <property type="component" value="Chromosome"/>
</dbReference>
<dbReference type="EMBL" id="CP141614">
    <property type="protein sequence ID" value="WRP15656.1"/>
    <property type="molecule type" value="Genomic_DNA"/>
</dbReference>
<evidence type="ECO:0000256" key="10">
    <source>
        <dbReference type="PROSITE-ProRule" id="PRU01330"/>
    </source>
</evidence>
<dbReference type="PANTHER" id="PTHR43407:SF1">
    <property type="entry name" value="LENGSIN"/>
    <property type="match status" value="1"/>
</dbReference>
<keyword evidence="6 12" id="KW-0436">Ligase</keyword>
<dbReference type="InterPro" id="IPR004809">
    <property type="entry name" value="Gln_synth_I"/>
</dbReference>
<keyword evidence="7 12" id="KW-0547">Nucleotide-binding</keyword>
<protein>
    <recommendedName>
        <fullName evidence="4 12">Glutamine synthetase</fullName>
        <ecNumber evidence="3 12">6.3.1.2</ecNumber>
    </recommendedName>
</protein>
<evidence type="ECO:0000256" key="2">
    <source>
        <dbReference type="ARBA" id="ARBA00009897"/>
    </source>
</evidence>
<evidence type="ECO:0000256" key="1">
    <source>
        <dbReference type="ARBA" id="ARBA00004496"/>
    </source>
</evidence>
<evidence type="ECO:0000256" key="8">
    <source>
        <dbReference type="ARBA" id="ARBA00022840"/>
    </source>
</evidence>
<keyword evidence="8 12" id="KW-0067">ATP-binding</keyword>
<dbReference type="SUPFAM" id="SSF54368">
    <property type="entry name" value="Glutamine synthetase, N-terminal domain"/>
    <property type="match status" value="1"/>
</dbReference>
<comment type="subcellular location">
    <subcellularLocation>
        <location evidence="1">Cytoplasm</location>
    </subcellularLocation>
</comment>
<comment type="catalytic activity">
    <reaction evidence="9 12">
        <text>L-glutamate + NH4(+) + ATP = L-glutamine + ADP + phosphate + H(+)</text>
        <dbReference type="Rhea" id="RHEA:16169"/>
        <dbReference type="ChEBI" id="CHEBI:15378"/>
        <dbReference type="ChEBI" id="CHEBI:28938"/>
        <dbReference type="ChEBI" id="CHEBI:29985"/>
        <dbReference type="ChEBI" id="CHEBI:30616"/>
        <dbReference type="ChEBI" id="CHEBI:43474"/>
        <dbReference type="ChEBI" id="CHEBI:58359"/>
        <dbReference type="ChEBI" id="CHEBI:456216"/>
        <dbReference type="EC" id="6.3.1.2"/>
    </reaction>
</comment>
<dbReference type="SUPFAM" id="SSF55931">
    <property type="entry name" value="Glutamine synthetase/guanido kinase"/>
    <property type="match status" value="1"/>
</dbReference>
<comment type="similarity">
    <text evidence="2 10 11">Belongs to the glutamine synthetase family.</text>
</comment>
<organism evidence="15 16">
    <name type="scientific">Geochorda subterranea</name>
    <dbReference type="NCBI Taxonomy" id="3109564"/>
    <lineage>
        <taxon>Bacteria</taxon>
        <taxon>Bacillati</taxon>
        <taxon>Bacillota</taxon>
        <taxon>Limnochordia</taxon>
        <taxon>Limnochordales</taxon>
        <taxon>Geochordaceae</taxon>
        <taxon>Geochorda</taxon>
    </lineage>
</organism>
<evidence type="ECO:0000259" key="13">
    <source>
        <dbReference type="PROSITE" id="PS51986"/>
    </source>
</evidence>
<dbReference type="InterPro" id="IPR036651">
    <property type="entry name" value="Gln_synt_N_sf"/>
</dbReference>